<dbReference type="RefSeq" id="WP_350346903.1">
    <property type="nucleotide sequence ID" value="NZ_CP158374.1"/>
</dbReference>
<organism evidence="3">
    <name type="scientific">Agromyces sp. G08B096</name>
    <dbReference type="NCBI Taxonomy" id="3156399"/>
    <lineage>
        <taxon>Bacteria</taxon>
        <taxon>Bacillati</taxon>
        <taxon>Actinomycetota</taxon>
        <taxon>Actinomycetes</taxon>
        <taxon>Micrococcales</taxon>
        <taxon>Microbacteriaceae</taxon>
        <taxon>Agromyces</taxon>
    </lineage>
</organism>
<reference evidence="3" key="1">
    <citation type="submission" date="2024-05" db="EMBL/GenBank/DDBJ databases">
        <authorList>
            <person name="Yu L."/>
        </authorList>
    </citation>
    <scope>NUCLEOTIDE SEQUENCE</scope>
    <source>
        <strain evidence="3">G08B096</strain>
    </source>
</reference>
<dbReference type="AlphaFoldDB" id="A0AAU7W2Q0"/>
<feature type="domain" description="HTH cro/C1-type" evidence="2">
    <location>
        <begin position="11"/>
        <end position="65"/>
    </location>
</feature>
<dbReference type="Pfam" id="PF01381">
    <property type="entry name" value="HTH_3"/>
    <property type="match status" value="1"/>
</dbReference>
<dbReference type="EMBL" id="CP158374">
    <property type="protein sequence ID" value="XBX80877.1"/>
    <property type="molecule type" value="Genomic_DNA"/>
</dbReference>
<evidence type="ECO:0000313" key="3">
    <source>
        <dbReference type="EMBL" id="XBX80877.1"/>
    </source>
</evidence>
<name>A0AAU7W2Q0_9MICO</name>
<accession>A0AAU7W2Q0</accession>
<dbReference type="GO" id="GO:0003677">
    <property type="term" value="F:DNA binding"/>
    <property type="evidence" value="ECO:0007669"/>
    <property type="project" value="InterPro"/>
</dbReference>
<protein>
    <submittedName>
        <fullName evidence="3">Helix-turn-helix transcriptional regulator</fullName>
    </submittedName>
</protein>
<evidence type="ECO:0000259" key="2">
    <source>
        <dbReference type="PROSITE" id="PS50943"/>
    </source>
</evidence>
<dbReference type="CDD" id="cd00093">
    <property type="entry name" value="HTH_XRE"/>
    <property type="match status" value="1"/>
</dbReference>
<sequence length="131" mass="13863">MLLRDALGDLLRRARLARGLTLRQLSDAAAVSVAYLSELERGRKEASSEILAAVCAVLDLSLAEVFHDVGDAIETAELLESSGREAVVLDLRPRIPADVRADLAHERTDAVSAPMPGSTSLASDVSVRSAA</sequence>
<dbReference type="PROSITE" id="PS50943">
    <property type="entry name" value="HTH_CROC1"/>
    <property type="match status" value="1"/>
</dbReference>
<dbReference type="SUPFAM" id="SSF47413">
    <property type="entry name" value="lambda repressor-like DNA-binding domains"/>
    <property type="match status" value="1"/>
</dbReference>
<feature type="region of interest" description="Disordered" evidence="1">
    <location>
        <begin position="109"/>
        <end position="131"/>
    </location>
</feature>
<evidence type="ECO:0000256" key="1">
    <source>
        <dbReference type="SAM" id="MobiDB-lite"/>
    </source>
</evidence>
<gene>
    <name evidence="3" type="ORF">ABIQ69_09615</name>
</gene>
<dbReference type="SMART" id="SM00530">
    <property type="entry name" value="HTH_XRE"/>
    <property type="match status" value="1"/>
</dbReference>
<dbReference type="Gene3D" id="1.10.260.40">
    <property type="entry name" value="lambda repressor-like DNA-binding domains"/>
    <property type="match status" value="1"/>
</dbReference>
<dbReference type="InterPro" id="IPR001387">
    <property type="entry name" value="Cro/C1-type_HTH"/>
</dbReference>
<proteinExistence type="predicted"/>
<dbReference type="InterPro" id="IPR010982">
    <property type="entry name" value="Lambda_DNA-bd_dom_sf"/>
</dbReference>